<evidence type="ECO:0008006" key="3">
    <source>
        <dbReference type="Google" id="ProtNLM"/>
    </source>
</evidence>
<reference evidence="1 2" key="1">
    <citation type="submission" date="2023-08" db="EMBL/GenBank/DDBJ databases">
        <title>Draft genome sequence of Algoriphagus taiwanensis.</title>
        <authorList>
            <person name="Takatani N."/>
            <person name="Hosokawa M."/>
            <person name="Sawabe T."/>
        </authorList>
    </citation>
    <scope>NUCLEOTIDE SEQUENCE [LARGE SCALE GENOMIC DNA]</scope>
    <source>
        <strain evidence="1 2">JCM 19755</strain>
    </source>
</reference>
<comment type="caution">
    <text evidence="1">The sequence shown here is derived from an EMBL/GenBank/DDBJ whole genome shotgun (WGS) entry which is preliminary data.</text>
</comment>
<evidence type="ECO:0000313" key="1">
    <source>
        <dbReference type="EMBL" id="GMQ34424.1"/>
    </source>
</evidence>
<dbReference type="InterPro" id="IPR036388">
    <property type="entry name" value="WH-like_DNA-bd_sf"/>
</dbReference>
<dbReference type="EMBL" id="BTPE01000009">
    <property type="protein sequence ID" value="GMQ34424.1"/>
    <property type="molecule type" value="Genomic_DNA"/>
</dbReference>
<dbReference type="Gene3D" id="3.30.565.60">
    <property type="match status" value="1"/>
</dbReference>
<protein>
    <recommendedName>
        <fullName evidence="3">Winged helix-turn-helix transcriptional regulator</fullName>
    </recommendedName>
</protein>
<keyword evidence="2" id="KW-1185">Reference proteome</keyword>
<name>A0ABQ6Q2M1_9BACT</name>
<dbReference type="SUPFAM" id="SSF46785">
    <property type="entry name" value="Winged helix' DNA-binding domain"/>
    <property type="match status" value="1"/>
</dbReference>
<dbReference type="PANTHER" id="PTHR30595:SF6">
    <property type="entry name" value="SCHLAFEN ALBA-2 DOMAIN-CONTAINING PROTEIN"/>
    <property type="match status" value="1"/>
</dbReference>
<accession>A0ABQ6Q2M1</accession>
<dbReference type="InterPro" id="IPR038475">
    <property type="entry name" value="RecG_C_sf"/>
</dbReference>
<dbReference type="InterPro" id="IPR036390">
    <property type="entry name" value="WH_DNA-bd_sf"/>
</dbReference>
<organism evidence="1 2">
    <name type="scientific">Algoriphagus taiwanensis</name>
    <dbReference type="NCBI Taxonomy" id="1445656"/>
    <lineage>
        <taxon>Bacteria</taxon>
        <taxon>Pseudomonadati</taxon>
        <taxon>Bacteroidota</taxon>
        <taxon>Cytophagia</taxon>
        <taxon>Cytophagales</taxon>
        <taxon>Cyclobacteriaceae</taxon>
        <taxon>Algoriphagus</taxon>
    </lineage>
</organism>
<dbReference type="Pfam" id="PF13749">
    <property type="entry name" value="HATPase_c_4"/>
    <property type="match status" value="1"/>
</dbReference>
<dbReference type="Pfam" id="PF13412">
    <property type="entry name" value="HTH_24"/>
    <property type="match status" value="1"/>
</dbReference>
<sequence length="165" mass="17737">MQCHPQTSKCKVEHSLCPRNPILADACFKSGYIDAWGRGTLKIIEACKEAGLPDPEIQEKDGGIQVTLFKQEGGTMGGTKSGTMGGQIGGQAGGQAGGQIGNLTERQKAVFELIVANPRISRKELAKKLGINESAVQKHTDALKKKKMIEREGETTGMWIIIGME</sequence>
<dbReference type="PANTHER" id="PTHR30595">
    <property type="entry name" value="GLPR-RELATED TRANSCRIPTIONAL REPRESSOR"/>
    <property type="match status" value="1"/>
</dbReference>
<dbReference type="Gene3D" id="1.10.10.10">
    <property type="entry name" value="Winged helix-like DNA-binding domain superfamily/Winged helix DNA-binding domain"/>
    <property type="match status" value="1"/>
</dbReference>
<gene>
    <name evidence="1" type="ORF">Ataiwa_26960</name>
</gene>
<proteinExistence type="predicted"/>
<evidence type="ECO:0000313" key="2">
    <source>
        <dbReference type="Proteomes" id="UP001307705"/>
    </source>
</evidence>
<dbReference type="Proteomes" id="UP001307705">
    <property type="component" value="Unassembled WGS sequence"/>
</dbReference>